<organism evidence="2 3">
    <name type="scientific">Actinoplanes aureus</name>
    <dbReference type="NCBI Taxonomy" id="2792083"/>
    <lineage>
        <taxon>Bacteria</taxon>
        <taxon>Bacillati</taxon>
        <taxon>Actinomycetota</taxon>
        <taxon>Actinomycetes</taxon>
        <taxon>Micromonosporales</taxon>
        <taxon>Micromonosporaceae</taxon>
        <taxon>Actinoplanes</taxon>
    </lineage>
</organism>
<reference evidence="2" key="1">
    <citation type="submission" date="2020-11" db="EMBL/GenBank/DDBJ databases">
        <title>Isolation and identification of active actinomycetes.</title>
        <authorList>
            <person name="Sun X."/>
        </authorList>
    </citation>
    <scope>NUCLEOTIDE SEQUENCE</scope>
    <source>
        <strain evidence="2">NEAU-A11</strain>
    </source>
</reference>
<gene>
    <name evidence="1" type="ORF">I4J89_47890</name>
    <name evidence="2" type="ORF">I4J89_48555</name>
</gene>
<evidence type="ECO:0000313" key="3">
    <source>
        <dbReference type="Proteomes" id="UP000598146"/>
    </source>
</evidence>
<dbReference type="EMBL" id="JADQTO010000055">
    <property type="protein sequence ID" value="MBG0569157.1"/>
    <property type="molecule type" value="Genomic_DNA"/>
</dbReference>
<dbReference type="AlphaFoldDB" id="A0A931CFP1"/>
<proteinExistence type="predicted"/>
<name>A0A931CFP1_9ACTN</name>
<sequence length="114" mass="12217">MITPAFGPVEGATPEVAAANMNSFLDDVREHAALNGEVRGYTPQTGEPVRRESLDADGRYGWAVEVNGKEVEVLMPGVEESLLRGLADTVPALRVNDEWAWWSGAVQSAVPLPG</sequence>
<protein>
    <submittedName>
        <fullName evidence="2">Uncharacterized protein</fullName>
    </submittedName>
</protein>
<dbReference type="RefSeq" id="WP_196420901.1">
    <property type="nucleotide sequence ID" value="NZ_JADQTO010000055.1"/>
</dbReference>
<dbReference type="EMBL" id="JADQTO010000064">
    <property type="protein sequence ID" value="MBG0569274.1"/>
    <property type="molecule type" value="Genomic_DNA"/>
</dbReference>
<evidence type="ECO:0000313" key="2">
    <source>
        <dbReference type="EMBL" id="MBG0569274.1"/>
    </source>
</evidence>
<comment type="caution">
    <text evidence="2">The sequence shown here is derived from an EMBL/GenBank/DDBJ whole genome shotgun (WGS) entry which is preliminary data.</text>
</comment>
<dbReference type="Proteomes" id="UP000598146">
    <property type="component" value="Unassembled WGS sequence"/>
</dbReference>
<evidence type="ECO:0000313" key="1">
    <source>
        <dbReference type="EMBL" id="MBG0569157.1"/>
    </source>
</evidence>
<keyword evidence="3" id="KW-1185">Reference proteome</keyword>
<accession>A0A931CFP1</accession>